<dbReference type="Pfam" id="PF00400">
    <property type="entry name" value="WD40"/>
    <property type="match status" value="2"/>
</dbReference>
<dbReference type="InterPro" id="IPR036322">
    <property type="entry name" value="WD40_repeat_dom_sf"/>
</dbReference>
<feature type="repeat" description="WD" evidence="3">
    <location>
        <begin position="289"/>
        <end position="323"/>
    </location>
</feature>
<dbReference type="SMART" id="SM00320">
    <property type="entry name" value="WD40"/>
    <property type="match status" value="3"/>
</dbReference>
<accession>Q4U8E2</accession>
<dbReference type="Gene3D" id="2.130.10.10">
    <property type="entry name" value="YVTN repeat-like/Quinoprotein amine dehydrogenase"/>
    <property type="match status" value="2"/>
</dbReference>
<dbReference type="eggNOG" id="KOG0322">
    <property type="taxonomic scope" value="Eukaryota"/>
</dbReference>
<evidence type="ECO:0000313" key="5">
    <source>
        <dbReference type="Proteomes" id="UP000001950"/>
    </source>
</evidence>
<dbReference type="AlphaFoldDB" id="Q4U8E2"/>
<keyword evidence="2" id="KW-0677">Repeat</keyword>
<sequence length="323" mass="36070">MKYEPLTCIRYKDGFTSSTYFTDYLLTSSITGKICQWDLITGNQISEFQTNLKTKFCIPYSQGICDRFDKLVLQTNDHISLFDINNKTVETIAQINTKCFARSSLLHSSSQPLIISPSGLNSIKVFDLRVNSGNSKFIEVLEIGPIKINHPKKSELGMIHNCLPFYSVGDSCIISTYESGSIVIYDIRKPNEPFVPIYITDSLEPIPSLSVWNNVFLVGDTVGNISMFYASKDKGIVLMKTKNISPESLKPPGINNLSIRSDGAVLVAGCWDRCIRVFETKTLDLKCILDPHYSSIVDVSYSKTSNQFSTASSDGNANIWNLF</sequence>
<dbReference type="PROSITE" id="PS50082">
    <property type="entry name" value="WD_REPEATS_2"/>
    <property type="match status" value="1"/>
</dbReference>
<proteinExistence type="predicted"/>
<evidence type="ECO:0000256" key="3">
    <source>
        <dbReference type="PROSITE-ProRule" id="PRU00221"/>
    </source>
</evidence>
<keyword evidence="1 3" id="KW-0853">WD repeat</keyword>
<organism evidence="4 5">
    <name type="scientific">Theileria annulata</name>
    <dbReference type="NCBI Taxonomy" id="5874"/>
    <lineage>
        <taxon>Eukaryota</taxon>
        <taxon>Sar</taxon>
        <taxon>Alveolata</taxon>
        <taxon>Apicomplexa</taxon>
        <taxon>Aconoidasida</taxon>
        <taxon>Piroplasmida</taxon>
        <taxon>Theileriidae</taxon>
        <taxon>Theileria</taxon>
    </lineage>
</organism>
<dbReference type="VEuPathDB" id="PiroplasmaDB:TA10090"/>
<gene>
    <name evidence="4" type="ORF">TA10090</name>
</gene>
<dbReference type="InterPro" id="IPR015943">
    <property type="entry name" value="WD40/YVTN_repeat-like_dom_sf"/>
</dbReference>
<dbReference type="InParanoid" id="Q4U8E2"/>
<dbReference type="Proteomes" id="UP000001950">
    <property type="component" value="Chromosome 4"/>
</dbReference>
<dbReference type="STRING" id="5874.Q4U8E2"/>
<dbReference type="RefSeq" id="XP_953536.1">
    <property type="nucleotide sequence ID" value="XM_948443.1"/>
</dbReference>
<dbReference type="EMBL" id="CR940353">
    <property type="protein sequence ID" value="CAI76911.1"/>
    <property type="molecule type" value="Genomic_DNA"/>
</dbReference>
<dbReference type="OMA" id="NTKCFAR"/>
<dbReference type="OrthoDB" id="7668193at2759"/>
<evidence type="ECO:0000256" key="1">
    <source>
        <dbReference type="ARBA" id="ARBA00022574"/>
    </source>
</evidence>
<dbReference type="PROSITE" id="PS50294">
    <property type="entry name" value="WD_REPEATS_REGION"/>
    <property type="match status" value="1"/>
</dbReference>
<evidence type="ECO:0000256" key="2">
    <source>
        <dbReference type="ARBA" id="ARBA00022737"/>
    </source>
</evidence>
<protein>
    <submittedName>
        <fullName evidence="4">Uncharacterized protein</fullName>
    </submittedName>
</protein>
<dbReference type="SUPFAM" id="SSF50978">
    <property type="entry name" value="WD40 repeat-like"/>
    <property type="match status" value="1"/>
</dbReference>
<keyword evidence="5" id="KW-1185">Reference proteome</keyword>
<dbReference type="InterPro" id="IPR001680">
    <property type="entry name" value="WD40_rpt"/>
</dbReference>
<dbReference type="GeneID" id="3863337"/>
<dbReference type="KEGG" id="tan:TA10090"/>
<name>Q4U8E2_THEAN</name>
<dbReference type="PANTHER" id="PTHR19854:SF1">
    <property type="entry name" value="GUANINE NUCLEOTIDE-BINDING PROTEIN SUBUNIT BETA-LIKE PROTEIN 1"/>
    <property type="match status" value="1"/>
</dbReference>
<reference evidence="4 5" key="1">
    <citation type="journal article" date="2005" name="Science">
        <title>Genome of the host-cell transforming parasite Theileria annulata compared with T. parva.</title>
        <authorList>
            <person name="Pain A."/>
            <person name="Renauld H."/>
            <person name="Berriman M."/>
            <person name="Murphy L."/>
            <person name="Yeats C.A."/>
            <person name="Weir W."/>
            <person name="Kerhornou A."/>
            <person name="Aslett M."/>
            <person name="Bishop R."/>
            <person name="Bouchier C."/>
            <person name="Cochet M."/>
            <person name="Coulson R.M.R."/>
            <person name="Cronin A."/>
            <person name="de Villiers E.P."/>
            <person name="Fraser A."/>
            <person name="Fosker N."/>
            <person name="Gardner M."/>
            <person name="Goble A."/>
            <person name="Griffiths-Jones S."/>
            <person name="Harris D.E."/>
            <person name="Katzer F."/>
            <person name="Larke N."/>
            <person name="Lord A."/>
            <person name="Maser P."/>
            <person name="McKellar S."/>
            <person name="Mooney P."/>
            <person name="Morton F."/>
            <person name="Nene V."/>
            <person name="O'Neil S."/>
            <person name="Price C."/>
            <person name="Quail M.A."/>
            <person name="Rabbinowitsch E."/>
            <person name="Rawlings N.D."/>
            <person name="Rutter S."/>
            <person name="Saunders D."/>
            <person name="Seeger K."/>
            <person name="Shah T."/>
            <person name="Squares R."/>
            <person name="Squares S."/>
            <person name="Tivey A."/>
            <person name="Walker A.R."/>
            <person name="Woodward J."/>
            <person name="Dobbelaere D.A.E."/>
            <person name="Langsley G."/>
            <person name="Rajandream M.A."/>
            <person name="McKeever D."/>
            <person name="Shiels B."/>
            <person name="Tait A."/>
            <person name="Barrell B.G."/>
            <person name="Hall N."/>
        </authorList>
    </citation>
    <scope>NUCLEOTIDE SEQUENCE [LARGE SCALE GENOMIC DNA]</scope>
    <source>
        <strain evidence="5">Ankara</strain>
    </source>
</reference>
<evidence type="ECO:0000313" key="4">
    <source>
        <dbReference type="EMBL" id="CAI76911.1"/>
    </source>
</evidence>
<dbReference type="PANTHER" id="PTHR19854">
    <property type="entry name" value="TRANSDUCIN BETA-LIKE 3"/>
    <property type="match status" value="1"/>
</dbReference>